<dbReference type="AlphaFoldDB" id="A0A9W6X3I1"/>
<dbReference type="SUPFAM" id="SSF54160">
    <property type="entry name" value="Chromo domain-like"/>
    <property type="match status" value="1"/>
</dbReference>
<feature type="region of interest" description="Disordered" evidence="3">
    <location>
        <begin position="334"/>
        <end position="364"/>
    </location>
</feature>
<feature type="compositionally biased region" description="Basic residues" evidence="3">
    <location>
        <begin position="212"/>
        <end position="225"/>
    </location>
</feature>
<organism evidence="5 6">
    <name type="scientific">Phytophthora lilii</name>
    <dbReference type="NCBI Taxonomy" id="2077276"/>
    <lineage>
        <taxon>Eukaryota</taxon>
        <taxon>Sar</taxon>
        <taxon>Stramenopiles</taxon>
        <taxon>Oomycota</taxon>
        <taxon>Peronosporomycetes</taxon>
        <taxon>Peronosporales</taxon>
        <taxon>Peronosporaceae</taxon>
        <taxon>Phytophthora</taxon>
    </lineage>
</organism>
<feature type="region of interest" description="Disordered" evidence="3">
    <location>
        <begin position="114"/>
        <end position="155"/>
    </location>
</feature>
<feature type="region of interest" description="Disordered" evidence="3">
    <location>
        <begin position="189"/>
        <end position="263"/>
    </location>
</feature>
<evidence type="ECO:0000313" key="6">
    <source>
        <dbReference type="Proteomes" id="UP001165083"/>
    </source>
</evidence>
<comment type="caution">
    <text evidence="5">The sequence shown here is derived from an EMBL/GenBank/DDBJ whole genome shotgun (WGS) entry which is preliminary data.</text>
</comment>
<feature type="compositionally biased region" description="Low complexity" evidence="3">
    <location>
        <begin position="189"/>
        <end position="198"/>
    </location>
</feature>
<evidence type="ECO:0000256" key="1">
    <source>
        <dbReference type="ARBA" id="ARBA00004123"/>
    </source>
</evidence>
<dbReference type="PANTHER" id="PTHR22812">
    <property type="entry name" value="CHROMOBOX PROTEIN"/>
    <property type="match status" value="1"/>
</dbReference>
<dbReference type="SMART" id="SM00298">
    <property type="entry name" value="CHROMO"/>
    <property type="match status" value="2"/>
</dbReference>
<keyword evidence="6" id="KW-1185">Reference proteome</keyword>
<dbReference type="CDD" id="cd00024">
    <property type="entry name" value="CD_CSD"/>
    <property type="match status" value="1"/>
</dbReference>
<comment type="subcellular location">
    <subcellularLocation>
        <location evidence="1">Nucleus</location>
    </subcellularLocation>
</comment>
<keyword evidence="2" id="KW-0539">Nucleus</keyword>
<dbReference type="OrthoDB" id="433924at2759"/>
<evidence type="ECO:0000256" key="3">
    <source>
        <dbReference type="SAM" id="MobiDB-lite"/>
    </source>
</evidence>
<feature type="compositionally biased region" description="Polar residues" evidence="3">
    <location>
        <begin position="240"/>
        <end position="253"/>
    </location>
</feature>
<evidence type="ECO:0000256" key="2">
    <source>
        <dbReference type="ARBA" id="ARBA00023242"/>
    </source>
</evidence>
<gene>
    <name evidence="5" type="ORF">Plil01_001206800</name>
</gene>
<dbReference type="InterPro" id="IPR000953">
    <property type="entry name" value="Chromo/chromo_shadow_dom"/>
</dbReference>
<dbReference type="Proteomes" id="UP001165083">
    <property type="component" value="Unassembled WGS sequence"/>
</dbReference>
<feature type="compositionally biased region" description="Polar residues" evidence="3">
    <location>
        <begin position="133"/>
        <end position="147"/>
    </location>
</feature>
<protein>
    <submittedName>
        <fullName evidence="5">Unnamed protein product</fullName>
    </submittedName>
</protein>
<feature type="domain" description="Chromo" evidence="4">
    <location>
        <begin position="370"/>
        <end position="430"/>
    </location>
</feature>
<dbReference type="PROSITE" id="PS50013">
    <property type="entry name" value="CHROMO_2"/>
    <property type="match status" value="1"/>
</dbReference>
<reference evidence="5" key="1">
    <citation type="submission" date="2023-04" db="EMBL/GenBank/DDBJ databases">
        <title>Phytophthora lilii NBRC 32176.</title>
        <authorList>
            <person name="Ichikawa N."/>
            <person name="Sato H."/>
            <person name="Tonouchi N."/>
        </authorList>
    </citation>
    <scope>NUCLEOTIDE SEQUENCE</scope>
    <source>
        <strain evidence="5">NBRC 32176</strain>
    </source>
</reference>
<evidence type="ECO:0000259" key="4">
    <source>
        <dbReference type="PROSITE" id="PS50013"/>
    </source>
</evidence>
<dbReference type="Pfam" id="PF00385">
    <property type="entry name" value="Chromo"/>
    <property type="match status" value="1"/>
</dbReference>
<sequence>MERHNDAAELTQELQKLLEQEGDAAAKLQYANRQTNELSANGKTLAELVALLNEMFFRDIVPALKRAKHVAAGPTATRRGQQDPLDQYLEQGDDGTAMPQAFVDDMSGWAAPAAQEAYRSRKKTKNTRERSYNLRTSGQEDTGSVTSEDSDDGMAPETIHDMLIANSLKLTAMQASGYSASARQQQAAATQGANAEAQTDATSAVDASPRPSRSKANVKTRKRARVVPPPIVTDLPPRSGESTPRTQSRSPQEQSKKDRIGKRAAADLVAEQVLGVRNYGTVKEYFIRWQGVDAPLWIARRKASEQAKTLISMYSEELRNRNYAVAQRGDIDQARGNKQGKGKAARTGTSLRQEKQQAAGKSAPAPAEFYTVDHIVKHRKVGGKKQYLVRWESYDESEDTWEDAARLRADVPAIVDAYEKENKRVEARTEAVQSAISELSRDCDSVARKRSSSEGATARGKTHLSTNTTDANGEHGKEKRRRVSLSGAENKKEVDDEKDDYQFEMEEAELEEYSEDEFADKLNN</sequence>
<dbReference type="Gene3D" id="2.40.50.40">
    <property type="match status" value="1"/>
</dbReference>
<dbReference type="InterPro" id="IPR016197">
    <property type="entry name" value="Chromo-like_dom_sf"/>
</dbReference>
<dbReference type="InterPro" id="IPR051219">
    <property type="entry name" value="Heterochromatin_chromo-domain"/>
</dbReference>
<proteinExistence type="predicted"/>
<dbReference type="InterPro" id="IPR023780">
    <property type="entry name" value="Chromo_domain"/>
</dbReference>
<dbReference type="EMBL" id="BSXW01000723">
    <property type="protein sequence ID" value="GMF28599.1"/>
    <property type="molecule type" value="Genomic_DNA"/>
</dbReference>
<feature type="region of interest" description="Disordered" evidence="3">
    <location>
        <begin position="446"/>
        <end position="500"/>
    </location>
</feature>
<accession>A0A9W6X3I1</accession>
<dbReference type="GO" id="GO:0005634">
    <property type="term" value="C:nucleus"/>
    <property type="evidence" value="ECO:0007669"/>
    <property type="project" value="UniProtKB-SubCell"/>
</dbReference>
<name>A0A9W6X3I1_9STRA</name>
<evidence type="ECO:0000313" key="5">
    <source>
        <dbReference type="EMBL" id="GMF28599.1"/>
    </source>
</evidence>